<organism evidence="7 8">
    <name type="scientific">Diceros bicornis minor</name>
    <name type="common">South-central black rhinoceros</name>
    <dbReference type="NCBI Taxonomy" id="77932"/>
    <lineage>
        <taxon>Eukaryota</taxon>
        <taxon>Metazoa</taxon>
        <taxon>Chordata</taxon>
        <taxon>Craniata</taxon>
        <taxon>Vertebrata</taxon>
        <taxon>Euteleostomi</taxon>
        <taxon>Mammalia</taxon>
        <taxon>Eutheria</taxon>
        <taxon>Laurasiatheria</taxon>
        <taxon>Perissodactyla</taxon>
        <taxon>Rhinocerotidae</taxon>
        <taxon>Diceros</taxon>
    </lineage>
</organism>
<sequence length="238" mass="25596">MTTMQGMEQTTPGAGPGVYQPGYYISVKEYLWKGMPEKFFKGEPKVLGAVQILIAGMNFSLGIIMICVPVSVSETHVYPATVYSGYTIWGSLMFIISGSLSIAAGTSTTRGLVRSSLGVNITSSLFAATGIFVTMFSIIFFSFGHYGGINFKELENCSLLVSVLMIMDGMVLILSVLEFCISVSLSAFGCKVICCNPDKVVFIQPAYPHMAGPAFPALITGDLMIPEYQQQNVPGILS</sequence>
<evidence type="ECO:0000256" key="4">
    <source>
        <dbReference type="ARBA" id="ARBA00022989"/>
    </source>
</evidence>
<protein>
    <recommendedName>
        <fullName evidence="9">Membrane-spanning 4-domains subfamily A member 4A</fullName>
    </recommendedName>
</protein>
<gene>
    <name evidence="7" type="ORF">HPG69_018981</name>
</gene>
<keyword evidence="8" id="KW-1185">Reference proteome</keyword>
<comment type="subcellular location">
    <subcellularLocation>
        <location evidence="1">Membrane</location>
        <topology evidence="1">Multi-pass membrane protein</topology>
    </subcellularLocation>
</comment>
<evidence type="ECO:0000313" key="7">
    <source>
        <dbReference type="EMBL" id="KAF5927381.1"/>
    </source>
</evidence>
<dbReference type="PANTHER" id="PTHR23320:SF128">
    <property type="entry name" value="MEMBRANE-SPANNING 4-DOMAINS SUBFAMILY A MEMBER 4A"/>
    <property type="match status" value="1"/>
</dbReference>
<dbReference type="GO" id="GO:0005794">
    <property type="term" value="C:Golgi apparatus"/>
    <property type="evidence" value="ECO:0007669"/>
    <property type="project" value="TreeGrafter"/>
</dbReference>
<keyword evidence="5 6" id="KW-0472">Membrane</keyword>
<evidence type="ECO:0000256" key="5">
    <source>
        <dbReference type="ARBA" id="ARBA00023136"/>
    </source>
</evidence>
<keyword evidence="4 6" id="KW-1133">Transmembrane helix</keyword>
<feature type="transmembrane region" description="Helical" evidence="6">
    <location>
        <begin position="83"/>
        <end position="104"/>
    </location>
</feature>
<dbReference type="PANTHER" id="PTHR23320">
    <property type="entry name" value="MEMBRANE-SPANNING 4-DOMAINS SUBFAMILY A MS4A -RELATED"/>
    <property type="match status" value="1"/>
</dbReference>
<feature type="transmembrane region" description="Helical" evidence="6">
    <location>
        <begin position="46"/>
        <end position="71"/>
    </location>
</feature>
<evidence type="ECO:0000256" key="6">
    <source>
        <dbReference type="SAM" id="Phobius"/>
    </source>
</evidence>
<evidence type="ECO:0000256" key="1">
    <source>
        <dbReference type="ARBA" id="ARBA00004141"/>
    </source>
</evidence>
<comment type="similarity">
    <text evidence="2">Belongs to the MS4A family.</text>
</comment>
<dbReference type="GO" id="GO:0005886">
    <property type="term" value="C:plasma membrane"/>
    <property type="evidence" value="ECO:0007669"/>
    <property type="project" value="TreeGrafter"/>
</dbReference>
<dbReference type="EMBL" id="JACDTQ010000577">
    <property type="protein sequence ID" value="KAF5927381.1"/>
    <property type="molecule type" value="Genomic_DNA"/>
</dbReference>
<evidence type="ECO:0008006" key="9">
    <source>
        <dbReference type="Google" id="ProtNLM"/>
    </source>
</evidence>
<reference evidence="7 8" key="1">
    <citation type="journal article" date="2020" name="Mol. Biol. Evol.">
        <title>Interspecific Gene Flow and the Evolution of Specialization in Black and White Rhinoceros.</title>
        <authorList>
            <person name="Moodley Y."/>
            <person name="Westbury M.V."/>
            <person name="Russo I.M."/>
            <person name="Gopalakrishnan S."/>
            <person name="Rakotoarivelo A."/>
            <person name="Olsen R.A."/>
            <person name="Prost S."/>
            <person name="Tunstall T."/>
            <person name="Ryder O.A."/>
            <person name="Dalen L."/>
            <person name="Bruford M.W."/>
        </authorList>
    </citation>
    <scope>NUCLEOTIDE SEQUENCE [LARGE SCALE GENOMIC DNA]</scope>
    <source>
        <strain evidence="7">SBR-YM</strain>
        <tissue evidence="7">Skin</tissue>
    </source>
</reference>
<name>A0A7J7FHG0_DICBM</name>
<evidence type="ECO:0000313" key="8">
    <source>
        <dbReference type="Proteomes" id="UP000551758"/>
    </source>
</evidence>
<dbReference type="InterPro" id="IPR030417">
    <property type="entry name" value="MS4A"/>
</dbReference>
<dbReference type="AlphaFoldDB" id="A0A7J7FHG0"/>
<proteinExistence type="inferred from homology"/>
<evidence type="ECO:0000256" key="3">
    <source>
        <dbReference type="ARBA" id="ARBA00022692"/>
    </source>
</evidence>
<evidence type="ECO:0000256" key="2">
    <source>
        <dbReference type="ARBA" id="ARBA00009565"/>
    </source>
</evidence>
<comment type="caution">
    <text evidence="7">The sequence shown here is derived from an EMBL/GenBank/DDBJ whole genome shotgun (WGS) entry which is preliminary data.</text>
</comment>
<feature type="transmembrane region" description="Helical" evidence="6">
    <location>
        <begin position="159"/>
        <end position="181"/>
    </location>
</feature>
<feature type="transmembrane region" description="Helical" evidence="6">
    <location>
        <begin position="125"/>
        <end position="147"/>
    </location>
</feature>
<dbReference type="InterPro" id="IPR007237">
    <property type="entry name" value="CD20-like"/>
</dbReference>
<accession>A0A7J7FHG0</accession>
<keyword evidence="3 6" id="KW-0812">Transmembrane</keyword>
<dbReference type="Proteomes" id="UP000551758">
    <property type="component" value="Unassembled WGS sequence"/>
</dbReference>
<dbReference type="Pfam" id="PF04103">
    <property type="entry name" value="CD20"/>
    <property type="match status" value="1"/>
</dbReference>